<dbReference type="GO" id="GO:0008270">
    <property type="term" value="F:zinc ion binding"/>
    <property type="evidence" value="ECO:0007669"/>
    <property type="project" value="UniProtKB-UniRule"/>
</dbReference>
<accession>A0A6A8DLG7</accession>
<evidence type="ECO:0000256" key="4">
    <source>
        <dbReference type="ARBA" id="ARBA00012925"/>
    </source>
</evidence>
<dbReference type="Pfam" id="PF00194">
    <property type="entry name" value="Carb_anhydrase"/>
    <property type="match status" value="1"/>
</dbReference>
<comment type="caution">
    <text evidence="12">The sequence shown here is derived from an EMBL/GenBank/DDBJ whole genome shotgun (WGS) entry which is preliminary data.</text>
</comment>
<dbReference type="InterPro" id="IPR023561">
    <property type="entry name" value="Carbonic_anhydrase_a-class"/>
</dbReference>
<evidence type="ECO:0000256" key="2">
    <source>
        <dbReference type="ARBA" id="ARBA00002904"/>
    </source>
</evidence>
<dbReference type="InterPro" id="IPR018338">
    <property type="entry name" value="Carbonic_anhydrase_a-class_CS"/>
</dbReference>
<dbReference type="PANTHER" id="PTHR18952:SF265">
    <property type="entry name" value="CARBONIC ANHYDRASE"/>
    <property type="match status" value="1"/>
</dbReference>
<evidence type="ECO:0000313" key="13">
    <source>
        <dbReference type="Proteomes" id="UP000799092"/>
    </source>
</evidence>
<dbReference type="PANTHER" id="PTHR18952">
    <property type="entry name" value="CARBONIC ANHYDRASE"/>
    <property type="match status" value="1"/>
</dbReference>
<comment type="similarity">
    <text evidence="3 10">Belongs to the alpha-carbonic anhydrase family.</text>
</comment>
<evidence type="ECO:0000256" key="10">
    <source>
        <dbReference type="RuleBase" id="RU367011"/>
    </source>
</evidence>
<comment type="cofactor">
    <cofactor evidence="1 10">
        <name>Zn(2+)</name>
        <dbReference type="ChEBI" id="CHEBI:29105"/>
    </cofactor>
</comment>
<proteinExistence type="inferred from homology"/>
<organism evidence="12 13">
    <name type="scientific">Aquibacillus halophilus</name>
    <dbReference type="NCBI Taxonomy" id="930132"/>
    <lineage>
        <taxon>Bacteria</taxon>
        <taxon>Bacillati</taxon>
        <taxon>Bacillota</taxon>
        <taxon>Bacilli</taxon>
        <taxon>Bacillales</taxon>
        <taxon>Bacillaceae</taxon>
        <taxon>Aquibacillus</taxon>
    </lineage>
</organism>
<evidence type="ECO:0000256" key="6">
    <source>
        <dbReference type="ARBA" id="ARBA00022723"/>
    </source>
</evidence>
<dbReference type="AlphaFoldDB" id="A0A6A8DLG7"/>
<protein>
    <recommendedName>
        <fullName evidence="5 10">Carbonic anhydrase</fullName>
        <ecNumber evidence="4 10">4.2.1.1</ecNumber>
    </recommendedName>
</protein>
<dbReference type="OrthoDB" id="5327615at2"/>
<gene>
    <name evidence="12" type="ORF">GH741_14435</name>
</gene>
<evidence type="ECO:0000256" key="7">
    <source>
        <dbReference type="ARBA" id="ARBA00022833"/>
    </source>
</evidence>
<dbReference type="GO" id="GO:0004089">
    <property type="term" value="F:carbonate dehydratase activity"/>
    <property type="evidence" value="ECO:0007669"/>
    <property type="project" value="UniProtKB-UniRule"/>
</dbReference>
<evidence type="ECO:0000256" key="3">
    <source>
        <dbReference type="ARBA" id="ARBA00010718"/>
    </source>
</evidence>
<dbReference type="InterPro" id="IPR001148">
    <property type="entry name" value="CA_dom"/>
</dbReference>
<evidence type="ECO:0000256" key="1">
    <source>
        <dbReference type="ARBA" id="ARBA00001947"/>
    </source>
</evidence>
<evidence type="ECO:0000256" key="5">
    <source>
        <dbReference type="ARBA" id="ARBA00014628"/>
    </source>
</evidence>
<keyword evidence="13" id="KW-1185">Reference proteome</keyword>
<dbReference type="CDD" id="cd03124">
    <property type="entry name" value="alpha_CA_prokaryotic_like"/>
    <property type="match status" value="1"/>
</dbReference>
<dbReference type="SUPFAM" id="SSF51069">
    <property type="entry name" value="Carbonic anhydrase"/>
    <property type="match status" value="1"/>
</dbReference>
<sequence length="264" mass="30585">MYKERFRKLLVFTLIFFIISNIFNGPINSDPVSSKRQLEWSYFGKTGPRYWGLLDPTFIQCTIGSMQSPINIRTAKAIQTSGLEDISFKYTPTIFSVKNSGRTIEVVPYNEKNSVTIGTTQYHLQQIHFHHPSEHQLDNRRFPVEVHLVHQDSTGRLTVIGIWVKAGDTNNIISKILENVPKTDSKIHRIEKTIDIANLLPKQKDFFKYKGSLTTPPCTEGVEWLIFKHPIEMSKRQINKITELFPENSRPLQPINEREVYLQK</sequence>
<comment type="catalytic activity">
    <reaction evidence="9 10">
        <text>hydrogencarbonate + H(+) = CO2 + H2O</text>
        <dbReference type="Rhea" id="RHEA:10748"/>
        <dbReference type="ChEBI" id="CHEBI:15377"/>
        <dbReference type="ChEBI" id="CHEBI:15378"/>
        <dbReference type="ChEBI" id="CHEBI:16526"/>
        <dbReference type="ChEBI" id="CHEBI:17544"/>
        <dbReference type="EC" id="4.2.1.1"/>
    </reaction>
</comment>
<dbReference type="EMBL" id="WJNG01000012">
    <property type="protein sequence ID" value="MRH43837.1"/>
    <property type="molecule type" value="Genomic_DNA"/>
</dbReference>
<evidence type="ECO:0000259" key="11">
    <source>
        <dbReference type="PROSITE" id="PS51144"/>
    </source>
</evidence>
<keyword evidence="6 10" id="KW-0479">Metal-binding</keyword>
<dbReference type="InterPro" id="IPR041891">
    <property type="entry name" value="Alpha_CA_prokaryot-like"/>
</dbReference>
<keyword evidence="8 10" id="KW-0456">Lyase</keyword>
<evidence type="ECO:0000256" key="8">
    <source>
        <dbReference type="ARBA" id="ARBA00023239"/>
    </source>
</evidence>
<dbReference type="SMART" id="SM01057">
    <property type="entry name" value="Carb_anhydrase"/>
    <property type="match status" value="1"/>
</dbReference>
<keyword evidence="7 10" id="KW-0862">Zinc</keyword>
<dbReference type="PROSITE" id="PS51144">
    <property type="entry name" value="ALPHA_CA_2"/>
    <property type="match status" value="1"/>
</dbReference>
<evidence type="ECO:0000256" key="9">
    <source>
        <dbReference type="ARBA" id="ARBA00048348"/>
    </source>
</evidence>
<feature type="domain" description="Alpha-carbonic anhydrase" evidence="11">
    <location>
        <begin position="38"/>
        <end position="264"/>
    </location>
</feature>
<dbReference type="InterPro" id="IPR036398">
    <property type="entry name" value="CA_dom_sf"/>
</dbReference>
<dbReference type="PROSITE" id="PS00162">
    <property type="entry name" value="ALPHA_CA_1"/>
    <property type="match status" value="1"/>
</dbReference>
<reference evidence="12" key="1">
    <citation type="submission" date="2019-11" db="EMBL/GenBank/DDBJ databases">
        <authorList>
            <person name="Li J."/>
        </authorList>
    </citation>
    <scope>NUCLEOTIDE SEQUENCE</scope>
    <source>
        <strain evidence="12">B6B</strain>
    </source>
</reference>
<dbReference type="EC" id="4.2.1.1" evidence="4 10"/>
<dbReference type="Gene3D" id="3.10.200.10">
    <property type="entry name" value="Alpha carbonic anhydrase"/>
    <property type="match status" value="1"/>
</dbReference>
<name>A0A6A8DLG7_9BACI</name>
<evidence type="ECO:0000313" key="12">
    <source>
        <dbReference type="EMBL" id="MRH43837.1"/>
    </source>
</evidence>
<dbReference type="Proteomes" id="UP000799092">
    <property type="component" value="Unassembled WGS sequence"/>
</dbReference>
<comment type="function">
    <text evidence="2 10">Reversible hydration of carbon dioxide.</text>
</comment>
<dbReference type="RefSeq" id="WP_153737466.1">
    <property type="nucleotide sequence ID" value="NZ_WJNG01000012.1"/>
</dbReference>